<dbReference type="Proteomes" id="UP000052982">
    <property type="component" value="Unassembled WGS sequence"/>
</dbReference>
<feature type="compositionally biased region" description="Low complexity" evidence="1">
    <location>
        <begin position="88"/>
        <end position="103"/>
    </location>
</feature>
<gene>
    <name evidence="2" type="ORF">AQJ64_31020</name>
</gene>
<feature type="region of interest" description="Disordered" evidence="1">
    <location>
        <begin position="57"/>
        <end position="207"/>
    </location>
</feature>
<proteinExistence type="predicted"/>
<protein>
    <submittedName>
        <fullName evidence="2">Uncharacterized protein</fullName>
    </submittedName>
</protein>
<feature type="compositionally biased region" description="Low complexity" evidence="1">
    <location>
        <begin position="159"/>
        <end position="168"/>
    </location>
</feature>
<feature type="compositionally biased region" description="Low complexity" evidence="1">
    <location>
        <begin position="116"/>
        <end position="125"/>
    </location>
</feature>
<feature type="region of interest" description="Disordered" evidence="1">
    <location>
        <begin position="1"/>
        <end position="44"/>
    </location>
</feature>
<name>A0A117R9G0_9ACTN</name>
<keyword evidence="3" id="KW-1185">Reference proteome</keyword>
<organism evidence="2 3">
    <name type="scientific">Streptomyces griseoruber</name>
    <dbReference type="NCBI Taxonomy" id="1943"/>
    <lineage>
        <taxon>Bacteria</taxon>
        <taxon>Bacillati</taxon>
        <taxon>Actinomycetota</taxon>
        <taxon>Actinomycetes</taxon>
        <taxon>Kitasatosporales</taxon>
        <taxon>Streptomycetaceae</taxon>
        <taxon>Streptomyces</taxon>
    </lineage>
</organism>
<evidence type="ECO:0000313" key="3">
    <source>
        <dbReference type="Proteomes" id="UP000052982"/>
    </source>
</evidence>
<feature type="compositionally biased region" description="Low complexity" evidence="1">
    <location>
        <begin position="23"/>
        <end position="41"/>
    </location>
</feature>
<sequence length="207" mass="18597">MAGPCGYPYDDPPGPGGGGGAGVPPCVSAAPGAPGASIAGATAVGGSRLPPFIRAVLASGSPAGGGAGSSEPLSGGAKTVAGSGTERSSPASALVSVPVQGVAPAGGGATGPPGAPDAGPVGTPGCVRGSPLPGTPACVRGSPLPGTPACVRGSEGSGAAAPAAAPADTPAPVPAPAAPPPDSPRSPMPSLSAASCNHSGGDNKNDV</sequence>
<reference evidence="2 3" key="1">
    <citation type="submission" date="2015-10" db="EMBL/GenBank/DDBJ databases">
        <title>Draft genome sequence of Streptomyces griseoruber DSM 40281, type strain for the species Streptomyces griseoruber.</title>
        <authorList>
            <person name="Ruckert C."/>
            <person name="Winkler A."/>
            <person name="Kalinowski J."/>
            <person name="Kampfer P."/>
            <person name="Glaeser S."/>
        </authorList>
    </citation>
    <scope>NUCLEOTIDE SEQUENCE [LARGE SCALE GENOMIC DNA]</scope>
    <source>
        <strain evidence="2 3">DSM 40281</strain>
    </source>
</reference>
<feature type="compositionally biased region" description="Pro residues" evidence="1">
    <location>
        <begin position="169"/>
        <end position="187"/>
    </location>
</feature>
<dbReference type="EMBL" id="LMWW01000053">
    <property type="protein sequence ID" value="KUN78418.1"/>
    <property type="molecule type" value="Genomic_DNA"/>
</dbReference>
<evidence type="ECO:0000256" key="1">
    <source>
        <dbReference type="SAM" id="MobiDB-lite"/>
    </source>
</evidence>
<evidence type="ECO:0000313" key="2">
    <source>
        <dbReference type="EMBL" id="KUN78418.1"/>
    </source>
</evidence>
<dbReference type="AlphaFoldDB" id="A0A117R9G0"/>
<accession>A0A117R9G0</accession>
<comment type="caution">
    <text evidence="2">The sequence shown here is derived from an EMBL/GenBank/DDBJ whole genome shotgun (WGS) entry which is preliminary data.</text>
</comment>